<evidence type="ECO:0000256" key="3">
    <source>
        <dbReference type="ARBA" id="ARBA00022776"/>
    </source>
</evidence>
<dbReference type="InterPro" id="IPR036317">
    <property type="entry name" value="Cullin_homology_sf"/>
</dbReference>
<dbReference type="Gene3D" id="3.30.230.130">
    <property type="entry name" value="Cullin, Chain C, Domain 2"/>
    <property type="match status" value="1"/>
</dbReference>
<dbReference type="GO" id="GO:0051301">
    <property type="term" value="P:cell division"/>
    <property type="evidence" value="ECO:0007669"/>
    <property type="project" value="UniProtKB-KW"/>
</dbReference>
<dbReference type="Pfam" id="PF26557">
    <property type="entry name" value="Cullin_AB"/>
    <property type="match status" value="1"/>
</dbReference>
<feature type="domain" description="Cullin family profile" evidence="7">
    <location>
        <begin position="448"/>
        <end position="643"/>
    </location>
</feature>
<evidence type="ECO:0000259" key="7">
    <source>
        <dbReference type="PROSITE" id="PS50069"/>
    </source>
</evidence>
<dbReference type="Pfam" id="PF25773">
    <property type="entry name" value="TPR_ANAPC2"/>
    <property type="match status" value="2"/>
</dbReference>
<dbReference type="SMART" id="SM00182">
    <property type="entry name" value="CULLIN"/>
    <property type="match status" value="1"/>
</dbReference>
<evidence type="ECO:0000313" key="8">
    <source>
        <dbReference type="EMBL" id="OSD07306.1"/>
    </source>
</evidence>
<keyword evidence="3" id="KW-0498">Mitosis</keyword>
<keyword evidence="2" id="KW-0132">Cell division</keyword>
<evidence type="ECO:0000256" key="5">
    <source>
        <dbReference type="ARBA" id="ARBA00023306"/>
    </source>
</evidence>
<dbReference type="InterPro" id="IPR016158">
    <property type="entry name" value="Cullin_homology"/>
</dbReference>
<sequence length="779" mass="89549">MATDSLRIYTSAKWQKAFERLNGAEPGIQGLLSFSEAWQIASNFLYPRDINDPGSLKSQDMQRVRAAFDLVGKSRMLSMLLDKFLEDMRRQQYLVERDVHRYMAEYESAGKAEAIMQLIFRLVAWYNAWKPINELGPTILSAYTLAFQTHIFSIFPPSFSRGFKQLIASTFDLVSASSPPPWAIPRDLPPTEQPPRPDYMLWMSCETLGLLERYESLISSVCYEHIEAHVHETCAKKWDEPMLPKLRDWMTEKIVPWMIMPYARGARSADEARAMLQGVGSRFDYHVCKTLCDLRIQEIFDIIIDYPDSQSALQDLKVASSRPGLDDINVIVDRVRRRLQECLQRVDQRSQLVITLRKANKKRLLHPGADTKVILAQYVSIIRCLRIIDPPGVLLYKVADPIRKYLRGRADTIRCIVASLVGDGESGDSLVDENEPIQPLQQMQADDYTDPNWEPEPIDAGPDFRTNKPSDVISTLVSIYDSKDLFVKELQVLLTQRLLAVKDGNYERERRNIEILKIRFGEAALQVCEVMLRDMTDSRRIDQHVQAQKPMPLHPTIISKHFWPPLQTNSFTMPGQFREIQESYAREYHLFKPDKKLHWLSHLGTIKLEIELQDRTISEEVPPLEASIVELFSQKDTWTVDQLVTEFKSVEKTAILKALTTWVDLGVLKEEESDRYKLLEVAEAVPSRSKAPARSAPVVEETTHTLSAQQQQAEQMKVFWKFIEGMLTNLGTLPLARIQAMLKFAPGYDRTIEQLAEFMEAARREGLVQVKDGMWKLCR</sequence>
<dbReference type="InterPro" id="IPR059120">
    <property type="entry name" value="Cullin-like_AB"/>
</dbReference>
<name>A0A1Y2J1N5_TRAC3</name>
<dbReference type="PROSITE" id="PS50069">
    <property type="entry name" value="CULLIN_2"/>
    <property type="match status" value="1"/>
</dbReference>
<gene>
    <name evidence="8" type="ORF">PYCCODRAFT_1402829</name>
</gene>
<evidence type="ECO:0000256" key="6">
    <source>
        <dbReference type="PROSITE-ProRule" id="PRU00330"/>
    </source>
</evidence>
<dbReference type="OrthoDB" id="5581181at2759"/>
<protein>
    <recommendedName>
        <fullName evidence="1">Anaphase-promoting complex subunit 2</fullName>
    </recommendedName>
</protein>
<dbReference type="Pfam" id="PF08672">
    <property type="entry name" value="ANAPC2"/>
    <property type="match status" value="1"/>
</dbReference>
<dbReference type="SUPFAM" id="SSF46785">
    <property type="entry name" value="Winged helix' DNA-binding domain"/>
    <property type="match status" value="1"/>
</dbReference>
<dbReference type="GO" id="GO:0007091">
    <property type="term" value="P:metaphase/anaphase transition of mitotic cell cycle"/>
    <property type="evidence" value="ECO:0007669"/>
    <property type="project" value="TreeGrafter"/>
</dbReference>
<evidence type="ECO:0000256" key="2">
    <source>
        <dbReference type="ARBA" id="ARBA00022618"/>
    </source>
</evidence>
<keyword evidence="9" id="KW-1185">Reference proteome</keyword>
<accession>A0A1Y2J1N5</accession>
<dbReference type="STRING" id="1353009.A0A1Y2J1N5"/>
<proteinExistence type="inferred from homology"/>
<dbReference type="InterPro" id="IPR036388">
    <property type="entry name" value="WH-like_DNA-bd_sf"/>
</dbReference>
<dbReference type="GO" id="GO:0031625">
    <property type="term" value="F:ubiquitin protein ligase binding"/>
    <property type="evidence" value="ECO:0007669"/>
    <property type="project" value="InterPro"/>
</dbReference>
<evidence type="ECO:0000256" key="4">
    <source>
        <dbReference type="ARBA" id="ARBA00022786"/>
    </source>
</evidence>
<dbReference type="AlphaFoldDB" id="A0A1Y2J1N5"/>
<dbReference type="Proteomes" id="UP000193067">
    <property type="component" value="Unassembled WGS sequence"/>
</dbReference>
<dbReference type="InterPro" id="IPR014786">
    <property type="entry name" value="ANAPC2_C"/>
</dbReference>
<dbReference type="PANTHER" id="PTHR45957">
    <property type="entry name" value="ANAPHASE-PROMOTING COMPLEX SUBUNIT 2"/>
    <property type="match status" value="1"/>
</dbReference>
<dbReference type="InterPro" id="IPR036390">
    <property type="entry name" value="WH_DNA-bd_sf"/>
</dbReference>
<dbReference type="PANTHER" id="PTHR45957:SF1">
    <property type="entry name" value="ANAPHASE-PROMOTING COMPLEX SUBUNIT 2"/>
    <property type="match status" value="1"/>
</dbReference>
<organism evidence="8 9">
    <name type="scientific">Trametes coccinea (strain BRFM310)</name>
    <name type="common">Pycnoporus coccineus</name>
    <dbReference type="NCBI Taxonomy" id="1353009"/>
    <lineage>
        <taxon>Eukaryota</taxon>
        <taxon>Fungi</taxon>
        <taxon>Dikarya</taxon>
        <taxon>Basidiomycota</taxon>
        <taxon>Agaricomycotina</taxon>
        <taxon>Agaricomycetes</taxon>
        <taxon>Polyporales</taxon>
        <taxon>Polyporaceae</taxon>
        <taxon>Trametes</taxon>
    </lineage>
</organism>
<dbReference type="Gene3D" id="1.20.1310.10">
    <property type="entry name" value="Cullin Repeats"/>
    <property type="match status" value="1"/>
</dbReference>
<comment type="similarity">
    <text evidence="6">Belongs to the cullin family.</text>
</comment>
<dbReference type="GO" id="GO:0070979">
    <property type="term" value="P:protein K11-linked ubiquitination"/>
    <property type="evidence" value="ECO:0007669"/>
    <property type="project" value="TreeGrafter"/>
</dbReference>
<dbReference type="InterPro" id="IPR044554">
    <property type="entry name" value="ANAPC2"/>
</dbReference>
<dbReference type="SMART" id="SM01013">
    <property type="entry name" value="APC2"/>
    <property type="match status" value="1"/>
</dbReference>
<dbReference type="Gene3D" id="1.10.10.10">
    <property type="entry name" value="Winged helix-like DNA-binding domain superfamily/Winged helix DNA-binding domain"/>
    <property type="match status" value="1"/>
</dbReference>
<dbReference type="GO" id="GO:0005680">
    <property type="term" value="C:anaphase-promoting complex"/>
    <property type="evidence" value="ECO:0007669"/>
    <property type="project" value="TreeGrafter"/>
</dbReference>
<dbReference type="EMBL" id="KZ084088">
    <property type="protein sequence ID" value="OSD07306.1"/>
    <property type="molecule type" value="Genomic_DNA"/>
</dbReference>
<evidence type="ECO:0000313" key="9">
    <source>
        <dbReference type="Proteomes" id="UP000193067"/>
    </source>
</evidence>
<keyword evidence="4" id="KW-0833">Ubl conjugation pathway</keyword>
<dbReference type="GO" id="GO:0006511">
    <property type="term" value="P:ubiquitin-dependent protein catabolic process"/>
    <property type="evidence" value="ECO:0007669"/>
    <property type="project" value="InterPro"/>
</dbReference>
<reference evidence="8 9" key="1">
    <citation type="journal article" date="2015" name="Biotechnol. Biofuels">
        <title>Enhanced degradation of softwood versus hardwood by the white-rot fungus Pycnoporus coccineus.</title>
        <authorList>
            <person name="Couturier M."/>
            <person name="Navarro D."/>
            <person name="Chevret D."/>
            <person name="Henrissat B."/>
            <person name="Piumi F."/>
            <person name="Ruiz-Duenas F.J."/>
            <person name="Martinez A.T."/>
            <person name="Grigoriev I.V."/>
            <person name="Riley R."/>
            <person name="Lipzen A."/>
            <person name="Berrin J.G."/>
            <person name="Master E.R."/>
            <person name="Rosso M.N."/>
        </authorList>
    </citation>
    <scope>NUCLEOTIDE SEQUENCE [LARGE SCALE GENOMIC DNA]</scope>
    <source>
        <strain evidence="8 9">BRFM310</strain>
    </source>
</reference>
<keyword evidence="5" id="KW-0131">Cell cycle</keyword>
<dbReference type="SUPFAM" id="SSF75632">
    <property type="entry name" value="Cullin homology domain"/>
    <property type="match status" value="1"/>
</dbReference>
<evidence type="ECO:0000256" key="1">
    <source>
        <dbReference type="ARBA" id="ARBA00016068"/>
    </source>
</evidence>
<dbReference type="InterPro" id="IPR057975">
    <property type="entry name" value="TPR_ANAPC2"/>
</dbReference>